<dbReference type="SUPFAM" id="SSF53686">
    <property type="entry name" value="Tryptophan synthase beta subunit-like PLP-dependent enzymes"/>
    <property type="match status" value="1"/>
</dbReference>
<protein>
    <recommendedName>
        <fullName evidence="3">cysteine synthase</fullName>
        <ecNumber evidence="3">2.5.1.47</ecNumber>
    </recommendedName>
</protein>
<evidence type="ECO:0000256" key="7">
    <source>
        <dbReference type="ARBA" id="ARBA00023192"/>
    </source>
</evidence>
<dbReference type="InterPro" id="IPR036052">
    <property type="entry name" value="TrpB-like_PALP_sf"/>
</dbReference>
<evidence type="ECO:0000256" key="9">
    <source>
        <dbReference type="PIRSR" id="PIRSR605856-50"/>
    </source>
</evidence>
<reference evidence="12" key="1">
    <citation type="submission" date="2024-07" db="EMBL/GenBank/DDBJ databases">
        <authorList>
            <person name="Li X.-J."/>
            <person name="Wang X."/>
        </authorList>
    </citation>
    <scope>NUCLEOTIDE SEQUENCE</scope>
    <source>
        <strain evidence="12">HSP-334</strain>
    </source>
</reference>
<gene>
    <name evidence="12" type="primary">cysK</name>
    <name evidence="12" type="ORF">AB8B22_09510</name>
</gene>
<dbReference type="EMBL" id="CP165644">
    <property type="protein sequence ID" value="XDU66628.1"/>
    <property type="molecule type" value="Genomic_DNA"/>
</dbReference>
<keyword evidence="7" id="KW-0198">Cysteine biosynthesis</keyword>
<dbReference type="InterPro" id="IPR005859">
    <property type="entry name" value="CysK"/>
</dbReference>
<dbReference type="PANTHER" id="PTHR10314">
    <property type="entry name" value="CYSTATHIONINE BETA-SYNTHASE"/>
    <property type="match status" value="1"/>
</dbReference>
<feature type="domain" description="Tryptophan synthase beta chain-like PALP" evidence="11">
    <location>
        <begin position="8"/>
        <end position="290"/>
    </location>
</feature>
<evidence type="ECO:0000259" key="11">
    <source>
        <dbReference type="Pfam" id="PF00291"/>
    </source>
</evidence>
<dbReference type="InterPro" id="IPR005856">
    <property type="entry name" value="Cys_synth"/>
</dbReference>
<comment type="catalytic activity">
    <reaction evidence="8">
        <text>O-acetyl-L-serine + hydrogen sulfide = L-cysteine + acetate</text>
        <dbReference type="Rhea" id="RHEA:14829"/>
        <dbReference type="ChEBI" id="CHEBI:29919"/>
        <dbReference type="ChEBI" id="CHEBI:30089"/>
        <dbReference type="ChEBI" id="CHEBI:35235"/>
        <dbReference type="ChEBI" id="CHEBI:58340"/>
        <dbReference type="EC" id="2.5.1.47"/>
    </reaction>
</comment>
<dbReference type="Gene3D" id="3.40.50.1100">
    <property type="match status" value="2"/>
</dbReference>
<evidence type="ECO:0000256" key="1">
    <source>
        <dbReference type="ARBA" id="ARBA00001933"/>
    </source>
</evidence>
<proteinExistence type="inferred from homology"/>
<dbReference type="NCBIfam" id="TIGR01139">
    <property type="entry name" value="cysK"/>
    <property type="match status" value="1"/>
</dbReference>
<feature type="modified residue" description="N6-(pyridoxal phosphate)lysine" evidence="10">
    <location>
        <position position="43"/>
    </location>
</feature>
<keyword evidence="5 12" id="KW-0808">Transferase</keyword>
<name>A0AB39VIA6_9FUSO</name>
<evidence type="ECO:0000256" key="4">
    <source>
        <dbReference type="ARBA" id="ARBA00022605"/>
    </source>
</evidence>
<feature type="binding site" evidence="9">
    <location>
        <position position="263"/>
    </location>
    <ligand>
        <name>pyridoxal 5'-phosphate</name>
        <dbReference type="ChEBI" id="CHEBI:597326"/>
    </ligand>
</feature>
<feature type="binding site" evidence="9">
    <location>
        <position position="73"/>
    </location>
    <ligand>
        <name>pyridoxal 5'-phosphate</name>
        <dbReference type="ChEBI" id="CHEBI:597326"/>
    </ligand>
</feature>
<evidence type="ECO:0000313" key="12">
    <source>
        <dbReference type="EMBL" id="XDU66628.1"/>
    </source>
</evidence>
<evidence type="ECO:0000256" key="6">
    <source>
        <dbReference type="ARBA" id="ARBA00022898"/>
    </source>
</evidence>
<comment type="cofactor">
    <cofactor evidence="1 9">
        <name>pyridoxal 5'-phosphate</name>
        <dbReference type="ChEBI" id="CHEBI:597326"/>
    </cofactor>
</comment>
<feature type="binding site" evidence="9">
    <location>
        <begin position="175"/>
        <end position="179"/>
    </location>
    <ligand>
        <name>pyridoxal 5'-phosphate</name>
        <dbReference type="ChEBI" id="CHEBI:597326"/>
    </ligand>
</feature>
<dbReference type="CDD" id="cd01561">
    <property type="entry name" value="CBS_like"/>
    <property type="match status" value="1"/>
</dbReference>
<evidence type="ECO:0000256" key="8">
    <source>
        <dbReference type="ARBA" id="ARBA00047931"/>
    </source>
</evidence>
<evidence type="ECO:0000256" key="5">
    <source>
        <dbReference type="ARBA" id="ARBA00022679"/>
    </source>
</evidence>
<sequence>MIYENIIDLIGNTPVVKLNFLKGDDVADIYVKLEKYNIGGSVKDRAALGMIEAAEKSGELKPGGTIVEPTSGNTGIALAMIGKAKGYKVIIIMPDSMSIERRSILSAYGAELILTEGAKGMKGAIAKAEELAKENGYFLPQQFKNPANPAKHYETTAKEILDDFPVLDAYISGVGTAGTLVGVGKRLREERPETKIYAVEPASSAVLSGEQPGKHLQQGLGAGFVPANYDSSVVDEIIKTTNEEAVEFSTRAAKENGLFVGISSGSAIAAAYKVAKKLGKGKKVLAILPDGGEKYLSVDAFRNSLQ</sequence>
<keyword evidence="6 9" id="KW-0663">Pyridoxal phosphate</keyword>
<organism evidence="12">
    <name type="scientific">Leptotrichia rugosa</name>
    <dbReference type="NCBI Taxonomy" id="3239302"/>
    <lineage>
        <taxon>Bacteria</taxon>
        <taxon>Fusobacteriati</taxon>
        <taxon>Fusobacteriota</taxon>
        <taxon>Fusobacteriia</taxon>
        <taxon>Fusobacteriales</taxon>
        <taxon>Leptotrichiaceae</taxon>
        <taxon>Leptotrichia</taxon>
    </lineage>
</organism>
<dbReference type="RefSeq" id="WP_369710929.1">
    <property type="nucleotide sequence ID" value="NZ_CP165644.1"/>
</dbReference>
<evidence type="ECO:0000256" key="2">
    <source>
        <dbReference type="ARBA" id="ARBA00007103"/>
    </source>
</evidence>
<dbReference type="GO" id="GO:0004124">
    <property type="term" value="F:cysteine synthase activity"/>
    <property type="evidence" value="ECO:0007669"/>
    <property type="project" value="UniProtKB-EC"/>
</dbReference>
<dbReference type="InterPro" id="IPR001926">
    <property type="entry name" value="TrpB-like_PALP"/>
</dbReference>
<dbReference type="InterPro" id="IPR050214">
    <property type="entry name" value="Cys_Synth/Cystath_Beta-Synth"/>
</dbReference>
<dbReference type="KEGG" id="lrug:AB8B22_09510"/>
<evidence type="ECO:0000256" key="3">
    <source>
        <dbReference type="ARBA" id="ARBA00012681"/>
    </source>
</evidence>
<accession>A0AB39VIA6</accession>
<dbReference type="Pfam" id="PF00291">
    <property type="entry name" value="PALP"/>
    <property type="match status" value="1"/>
</dbReference>
<evidence type="ECO:0000256" key="10">
    <source>
        <dbReference type="PIRSR" id="PIRSR605856-51"/>
    </source>
</evidence>
<dbReference type="FunFam" id="3.40.50.1100:FF:000006">
    <property type="entry name" value="Cysteine synthase"/>
    <property type="match status" value="1"/>
</dbReference>
<dbReference type="EC" id="2.5.1.47" evidence="3"/>
<keyword evidence="4" id="KW-0028">Amino-acid biosynthesis</keyword>
<dbReference type="NCBIfam" id="TIGR01136">
    <property type="entry name" value="cysKM"/>
    <property type="match status" value="1"/>
</dbReference>
<dbReference type="AlphaFoldDB" id="A0AB39VIA6"/>
<comment type="similarity">
    <text evidence="2">Belongs to the cysteine synthase/cystathionine beta-synthase family.</text>
</comment>
<dbReference type="GO" id="GO:0006535">
    <property type="term" value="P:cysteine biosynthetic process from serine"/>
    <property type="evidence" value="ECO:0007669"/>
    <property type="project" value="InterPro"/>
</dbReference>